<accession>B4GKD6</accession>
<gene>
    <name evidence="2" type="primary">Dper\GL26059</name>
    <name evidence="2" type="ORF">Dper_GL26059</name>
</gene>
<organism evidence="3">
    <name type="scientific">Drosophila persimilis</name>
    <name type="common">Fruit fly</name>
    <dbReference type="NCBI Taxonomy" id="7234"/>
    <lineage>
        <taxon>Eukaryota</taxon>
        <taxon>Metazoa</taxon>
        <taxon>Ecdysozoa</taxon>
        <taxon>Arthropoda</taxon>
        <taxon>Hexapoda</taxon>
        <taxon>Insecta</taxon>
        <taxon>Pterygota</taxon>
        <taxon>Neoptera</taxon>
        <taxon>Endopterygota</taxon>
        <taxon>Diptera</taxon>
        <taxon>Brachycera</taxon>
        <taxon>Muscomorpha</taxon>
        <taxon>Ephydroidea</taxon>
        <taxon>Drosophilidae</taxon>
        <taxon>Drosophila</taxon>
        <taxon>Sophophora</taxon>
    </lineage>
</organism>
<dbReference type="HOGENOM" id="CLU_2560709_0_0_1"/>
<sequence length="82" mass="9101">MPPAMLSLSAISPFPINLVAYSWHHIEPAAYVEIPSGNQIQLTSGSAGLRVKEIIRQAAKEHEMKKKQNFGESPSHREAKHL</sequence>
<protein>
    <submittedName>
        <fullName evidence="2">GL26059</fullName>
    </submittedName>
</protein>
<evidence type="ECO:0000313" key="3">
    <source>
        <dbReference type="Proteomes" id="UP000008744"/>
    </source>
</evidence>
<dbReference type="EMBL" id="CH479184">
    <property type="protein sequence ID" value="EDW37102.1"/>
    <property type="molecule type" value="Genomic_DNA"/>
</dbReference>
<dbReference type="Proteomes" id="UP000008744">
    <property type="component" value="Unassembled WGS sequence"/>
</dbReference>
<proteinExistence type="predicted"/>
<name>B4GKD6_DROPE</name>
<evidence type="ECO:0000313" key="2">
    <source>
        <dbReference type="EMBL" id="EDW37102.1"/>
    </source>
</evidence>
<keyword evidence="3" id="KW-1185">Reference proteome</keyword>
<dbReference type="AlphaFoldDB" id="B4GKD6"/>
<feature type="region of interest" description="Disordered" evidence="1">
    <location>
        <begin position="58"/>
        <end position="82"/>
    </location>
</feature>
<reference evidence="2 3" key="1">
    <citation type="journal article" date="2007" name="Nature">
        <title>Evolution of genes and genomes on the Drosophila phylogeny.</title>
        <authorList>
            <consortium name="Drosophila 12 Genomes Consortium"/>
            <person name="Clark A.G."/>
            <person name="Eisen M.B."/>
            <person name="Smith D.R."/>
            <person name="Bergman C.M."/>
            <person name="Oliver B."/>
            <person name="Markow T.A."/>
            <person name="Kaufman T.C."/>
            <person name="Kellis M."/>
            <person name="Gelbart W."/>
            <person name="Iyer V.N."/>
            <person name="Pollard D.A."/>
            <person name="Sackton T.B."/>
            <person name="Larracuente A.M."/>
            <person name="Singh N.D."/>
            <person name="Abad J.P."/>
            <person name="Abt D.N."/>
            <person name="Adryan B."/>
            <person name="Aguade M."/>
            <person name="Akashi H."/>
            <person name="Anderson W.W."/>
            <person name="Aquadro C.F."/>
            <person name="Ardell D.H."/>
            <person name="Arguello R."/>
            <person name="Artieri C.G."/>
            <person name="Barbash D.A."/>
            <person name="Barker D."/>
            <person name="Barsanti P."/>
            <person name="Batterham P."/>
            <person name="Batzoglou S."/>
            <person name="Begun D."/>
            <person name="Bhutkar A."/>
            <person name="Blanco E."/>
            <person name="Bosak S.A."/>
            <person name="Bradley R.K."/>
            <person name="Brand A.D."/>
            <person name="Brent M.R."/>
            <person name="Brooks A.N."/>
            <person name="Brown R.H."/>
            <person name="Butlin R.K."/>
            <person name="Caggese C."/>
            <person name="Calvi B.R."/>
            <person name="Bernardo de Carvalho A."/>
            <person name="Caspi A."/>
            <person name="Castrezana S."/>
            <person name="Celniker S.E."/>
            <person name="Chang J.L."/>
            <person name="Chapple C."/>
            <person name="Chatterji S."/>
            <person name="Chinwalla A."/>
            <person name="Civetta A."/>
            <person name="Clifton S.W."/>
            <person name="Comeron J.M."/>
            <person name="Costello J.C."/>
            <person name="Coyne J.A."/>
            <person name="Daub J."/>
            <person name="David R.G."/>
            <person name="Delcher A.L."/>
            <person name="Delehaunty K."/>
            <person name="Do C.B."/>
            <person name="Ebling H."/>
            <person name="Edwards K."/>
            <person name="Eickbush T."/>
            <person name="Evans J.D."/>
            <person name="Filipski A."/>
            <person name="Findeiss S."/>
            <person name="Freyhult E."/>
            <person name="Fulton L."/>
            <person name="Fulton R."/>
            <person name="Garcia A.C."/>
            <person name="Gardiner A."/>
            <person name="Garfield D.A."/>
            <person name="Garvin B.E."/>
            <person name="Gibson G."/>
            <person name="Gilbert D."/>
            <person name="Gnerre S."/>
            <person name="Godfrey J."/>
            <person name="Good R."/>
            <person name="Gotea V."/>
            <person name="Gravely B."/>
            <person name="Greenberg A.J."/>
            <person name="Griffiths-Jones S."/>
            <person name="Gross S."/>
            <person name="Guigo R."/>
            <person name="Gustafson E.A."/>
            <person name="Haerty W."/>
            <person name="Hahn M.W."/>
            <person name="Halligan D.L."/>
            <person name="Halpern A.L."/>
            <person name="Halter G.M."/>
            <person name="Han M.V."/>
            <person name="Heger A."/>
            <person name="Hillier L."/>
            <person name="Hinrichs A.S."/>
            <person name="Holmes I."/>
            <person name="Hoskins R.A."/>
            <person name="Hubisz M.J."/>
            <person name="Hultmark D."/>
            <person name="Huntley M.A."/>
            <person name="Jaffe D.B."/>
            <person name="Jagadeeshan S."/>
            <person name="Jeck W.R."/>
            <person name="Johnson J."/>
            <person name="Jones C.D."/>
            <person name="Jordan W.C."/>
            <person name="Karpen G.H."/>
            <person name="Kataoka E."/>
            <person name="Keightley P.D."/>
            <person name="Kheradpour P."/>
            <person name="Kirkness E.F."/>
            <person name="Koerich L.B."/>
            <person name="Kristiansen K."/>
            <person name="Kudrna D."/>
            <person name="Kulathinal R.J."/>
            <person name="Kumar S."/>
            <person name="Kwok R."/>
            <person name="Lander E."/>
            <person name="Langley C.H."/>
            <person name="Lapoint R."/>
            <person name="Lazzaro B.P."/>
            <person name="Lee S.J."/>
            <person name="Levesque L."/>
            <person name="Li R."/>
            <person name="Lin C.F."/>
            <person name="Lin M.F."/>
            <person name="Lindblad-Toh K."/>
            <person name="Llopart A."/>
            <person name="Long M."/>
            <person name="Low L."/>
            <person name="Lozovsky E."/>
            <person name="Lu J."/>
            <person name="Luo M."/>
            <person name="Machado C.A."/>
            <person name="Makalowski W."/>
            <person name="Marzo M."/>
            <person name="Matsuda M."/>
            <person name="Matzkin L."/>
            <person name="McAllister B."/>
            <person name="McBride C.S."/>
            <person name="McKernan B."/>
            <person name="McKernan K."/>
            <person name="Mendez-Lago M."/>
            <person name="Minx P."/>
            <person name="Mollenhauer M.U."/>
            <person name="Montooth K."/>
            <person name="Mount S.M."/>
            <person name="Mu X."/>
            <person name="Myers E."/>
            <person name="Negre B."/>
            <person name="Newfeld S."/>
            <person name="Nielsen R."/>
            <person name="Noor M.A."/>
            <person name="O'Grady P."/>
            <person name="Pachter L."/>
            <person name="Papaceit M."/>
            <person name="Parisi M.J."/>
            <person name="Parisi M."/>
            <person name="Parts L."/>
            <person name="Pedersen J.S."/>
            <person name="Pesole G."/>
            <person name="Phillippy A.M."/>
            <person name="Ponting C.P."/>
            <person name="Pop M."/>
            <person name="Porcelli D."/>
            <person name="Powell J.R."/>
            <person name="Prohaska S."/>
            <person name="Pruitt K."/>
            <person name="Puig M."/>
            <person name="Quesneville H."/>
            <person name="Ram K.R."/>
            <person name="Rand D."/>
            <person name="Rasmussen M.D."/>
            <person name="Reed L.K."/>
            <person name="Reenan R."/>
            <person name="Reily A."/>
            <person name="Remington K.A."/>
            <person name="Rieger T.T."/>
            <person name="Ritchie M.G."/>
            <person name="Robin C."/>
            <person name="Rogers Y.H."/>
            <person name="Rohde C."/>
            <person name="Rozas J."/>
            <person name="Rubenfield M.J."/>
            <person name="Ruiz A."/>
            <person name="Russo S."/>
            <person name="Salzberg S.L."/>
            <person name="Sanchez-Gracia A."/>
            <person name="Saranga D.J."/>
            <person name="Sato H."/>
            <person name="Schaeffer S.W."/>
            <person name="Schatz M.C."/>
            <person name="Schlenke T."/>
            <person name="Schwartz R."/>
            <person name="Segarra C."/>
            <person name="Singh R.S."/>
            <person name="Sirot L."/>
            <person name="Sirota M."/>
            <person name="Sisneros N.B."/>
            <person name="Smith C.D."/>
            <person name="Smith T.F."/>
            <person name="Spieth J."/>
            <person name="Stage D.E."/>
            <person name="Stark A."/>
            <person name="Stephan W."/>
            <person name="Strausberg R.L."/>
            <person name="Strempel S."/>
            <person name="Sturgill D."/>
            <person name="Sutton G."/>
            <person name="Sutton G.G."/>
            <person name="Tao W."/>
            <person name="Teichmann S."/>
            <person name="Tobari Y.N."/>
            <person name="Tomimura Y."/>
            <person name="Tsolas J.M."/>
            <person name="Valente V.L."/>
            <person name="Venter E."/>
            <person name="Venter J.C."/>
            <person name="Vicario S."/>
            <person name="Vieira F.G."/>
            <person name="Vilella A.J."/>
            <person name="Villasante A."/>
            <person name="Walenz B."/>
            <person name="Wang J."/>
            <person name="Wasserman M."/>
            <person name="Watts T."/>
            <person name="Wilson D."/>
            <person name="Wilson R.K."/>
            <person name="Wing R.A."/>
            <person name="Wolfner M.F."/>
            <person name="Wong A."/>
            <person name="Wong G.K."/>
            <person name="Wu C.I."/>
            <person name="Wu G."/>
            <person name="Yamamoto D."/>
            <person name="Yang H.P."/>
            <person name="Yang S.P."/>
            <person name="Yorke J.A."/>
            <person name="Yoshida K."/>
            <person name="Zdobnov E."/>
            <person name="Zhang P."/>
            <person name="Zhang Y."/>
            <person name="Zimin A.V."/>
            <person name="Baldwin J."/>
            <person name="Abdouelleil A."/>
            <person name="Abdulkadir J."/>
            <person name="Abebe A."/>
            <person name="Abera B."/>
            <person name="Abreu J."/>
            <person name="Acer S.C."/>
            <person name="Aftuck L."/>
            <person name="Alexander A."/>
            <person name="An P."/>
            <person name="Anderson E."/>
            <person name="Anderson S."/>
            <person name="Arachi H."/>
            <person name="Azer M."/>
            <person name="Bachantsang P."/>
            <person name="Barry A."/>
            <person name="Bayul T."/>
            <person name="Berlin A."/>
            <person name="Bessette D."/>
            <person name="Bloom T."/>
            <person name="Blye J."/>
            <person name="Boguslavskiy L."/>
            <person name="Bonnet C."/>
            <person name="Boukhgalter B."/>
            <person name="Bourzgui I."/>
            <person name="Brown A."/>
            <person name="Cahill P."/>
            <person name="Channer S."/>
            <person name="Cheshatsang Y."/>
            <person name="Chuda L."/>
            <person name="Citroen M."/>
            <person name="Collymore A."/>
            <person name="Cooke P."/>
            <person name="Costello M."/>
            <person name="D'Aco K."/>
            <person name="Daza R."/>
            <person name="De Haan G."/>
            <person name="DeGray S."/>
            <person name="DeMaso C."/>
            <person name="Dhargay N."/>
            <person name="Dooley K."/>
            <person name="Dooley E."/>
            <person name="Doricent M."/>
            <person name="Dorje P."/>
            <person name="Dorjee K."/>
            <person name="Dupes A."/>
            <person name="Elong R."/>
            <person name="Falk J."/>
            <person name="Farina A."/>
            <person name="Faro S."/>
            <person name="Ferguson D."/>
            <person name="Fisher S."/>
            <person name="Foley C.D."/>
            <person name="Franke A."/>
            <person name="Friedrich D."/>
            <person name="Gadbois L."/>
            <person name="Gearin G."/>
            <person name="Gearin C.R."/>
            <person name="Giannoukos G."/>
            <person name="Goode T."/>
            <person name="Graham J."/>
            <person name="Grandbois E."/>
            <person name="Grewal S."/>
            <person name="Gyaltsen K."/>
            <person name="Hafez N."/>
            <person name="Hagos B."/>
            <person name="Hall J."/>
            <person name="Henson C."/>
            <person name="Hollinger A."/>
            <person name="Honan T."/>
            <person name="Huard M.D."/>
            <person name="Hughes L."/>
            <person name="Hurhula B."/>
            <person name="Husby M.E."/>
            <person name="Kamat A."/>
            <person name="Kanga B."/>
            <person name="Kashin S."/>
            <person name="Khazanovich D."/>
            <person name="Kisner P."/>
            <person name="Lance K."/>
            <person name="Lara M."/>
            <person name="Lee W."/>
            <person name="Lennon N."/>
            <person name="Letendre F."/>
            <person name="LeVine R."/>
            <person name="Lipovsky A."/>
            <person name="Liu X."/>
            <person name="Liu J."/>
            <person name="Liu S."/>
            <person name="Lokyitsang T."/>
            <person name="Lokyitsang Y."/>
            <person name="Lubonja R."/>
            <person name="Lui A."/>
            <person name="MacDonald P."/>
            <person name="Magnisalis V."/>
            <person name="Maru K."/>
            <person name="Matthews C."/>
            <person name="McCusker W."/>
            <person name="McDonough S."/>
            <person name="Mehta T."/>
            <person name="Meldrim J."/>
            <person name="Meneus L."/>
            <person name="Mihai O."/>
            <person name="Mihalev A."/>
            <person name="Mihova T."/>
            <person name="Mittelman R."/>
            <person name="Mlenga V."/>
            <person name="Montmayeur A."/>
            <person name="Mulrain L."/>
            <person name="Navidi A."/>
            <person name="Naylor J."/>
            <person name="Negash T."/>
            <person name="Nguyen T."/>
            <person name="Nguyen N."/>
            <person name="Nicol R."/>
            <person name="Norbu C."/>
            <person name="Norbu N."/>
            <person name="Novod N."/>
            <person name="O'Neill B."/>
            <person name="Osman S."/>
            <person name="Markiewicz E."/>
            <person name="Oyono O.L."/>
            <person name="Patti C."/>
            <person name="Phunkhang P."/>
            <person name="Pierre F."/>
            <person name="Priest M."/>
            <person name="Raghuraman S."/>
            <person name="Rege F."/>
            <person name="Reyes R."/>
            <person name="Rise C."/>
            <person name="Rogov P."/>
            <person name="Ross K."/>
            <person name="Ryan E."/>
            <person name="Settipalli S."/>
            <person name="Shea T."/>
            <person name="Sherpa N."/>
            <person name="Shi L."/>
            <person name="Shih D."/>
            <person name="Sparrow T."/>
            <person name="Spaulding J."/>
            <person name="Stalker J."/>
            <person name="Stange-Thomann N."/>
            <person name="Stavropoulos S."/>
            <person name="Stone C."/>
            <person name="Strader C."/>
            <person name="Tesfaye S."/>
            <person name="Thomson T."/>
            <person name="Thoulutsang Y."/>
            <person name="Thoulutsang D."/>
            <person name="Topham K."/>
            <person name="Topping I."/>
            <person name="Tsamla T."/>
            <person name="Vassiliev H."/>
            <person name="Vo A."/>
            <person name="Wangchuk T."/>
            <person name="Wangdi T."/>
            <person name="Weiand M."/>
            <person name="Wilkinson J."/>
            <person name="Wilson A."/>
            <person name="Yadav S."/>
            <person name="Young G."/>
            <person name="Yu Q."/>
            <person name="Zembek L."/>
            <person name="Zhong D."/>
            <person name="Zimmer A."/>
            <person name="Zwirko Z."/>
            <person name="Jaffe D.B."/>
            <person name="Alvarez P."/>
            <person name="Brockman W."/>
            <person name="Butler J."/>
            <person name="Chin C."/>
            <person name="Gnerre S."/>
            <person name="Grabherr M."/>
            <person name="Kleber M."/>
            <person name="Mauceli E."/>
            <person name="MacCallum I."/>
        </authorList>
    </citation>
    <scope>NUCLEOTIDE SEQUENCE [LARGE SCALE GENOMIC DNA]</scope>
    <source>
        <strain evidence="3">MSH-3 / Tucson 14011-0111.49</strain>
    </source>
</reference>
<evidence type="ECO:0000256" key="1">
    <source>
        <dbReference type="SAM" id="MobiDB-lite"/>
    </source>
</evidence>